<evidence type="ECO:0000313" key="3">
    <source>
        <dbReference type="Proteomes" id="UP000270205"/>
    </source>
</evidence>
<dbReference type="AlphaFoldDB" id="A0A7Z8YQY4"/>
<name>A0A7Z8YQY4_9FLAO</name>
<keyword evidence="1" id="KW-0472">Membrane</keyword>
<keyword evidence="1" id="KW-0812">Transmembrane</keyword>
<dbReference type="Proteomes" id="UP000270205">
    <property type="component" value="Unassembled WGS sequence"/>
</dbReference>
<comment type="caution">
    <text evidence="2">The sequence shown here is derived from an EMBL/GenBank/DDBJ whole genome shotgun (WGS) entry which is preliminary data.</text>
</comment>
<accession>A0A7Z8YQY4</accession>
<dbReference type="EMBL" id="UYIV01000001">
    <property type="protein sequence ID" value="VDH05788.1"/>
    <property type="molecule type" value="Genomic_DNA"/>
</dbReference>
<evidence type="ECO:0000256" key="1">
    <source>
        <dbReference type="SAM" id="Phobius"/>
    </source>
</evidence>
<reference evidence="2 3" key="1">
    <citation type="submission" date="2018-11" db="EMBL/GenBank/DDBJ databases">
        <authorList>
            <consortium name="Pathogen Informatics"/>
        </authorList>
    </citation>
    <scope>NUCLEOTIDE SEQUENCE [LARGE SCALE GENOMIC DNA]</scope>
    <source>
        <strain evidence="2 3">NCTC12929</strain>
    </source>
</reference>
<organism evidence="2 3">
    <name type="scientific">Bergeyella zoohelcum</name>
    <dbReference type="NCBI Taxonomy" id="1015"/>
    <lineage>
        <taxon>Bacteria</taxon>
        <taxon>Pseudomonadati</taxon>
        <taxon>Bacteroidota</taxon>
        <taxon>Flavobacteriia</taxon>
        <taxon>Flavobacteriales</taxon>
        <taxon>Weeksellaceae</taxon>
        <taxon>Bergeyella</taxon>
    </lineage>
</organism>
<evidence type="ECO:0000313" key="2">
    <source>
        <dbReference type="EMBL" id="VDH05788.1"/>
    </source>
</evidence>
<sequence>MKNYNYWQTMILVVLSLIIAYYIIGGIAMDKGVGKLHYSSTLKETISQKTVINTYIVLDANEHQVSEAWLEYARSYNIFDRKKIEKDKVLLSIANVKEFEEIENIYWEAFFKNKKLTAFQDKGIISVIGVNEKMDTIQLKSDKSDIFYIVKC</sequence>
<keyword evidence="1" id="KW-1133">Transmembrane helix</keyword>
<gene>
    <name evidence="2" type="ORF">NCTC12929_01957</name>
</gene>
<proteinExistence type="predicted"/>
<feature type="transmembrane region" description="Helical" evidence="1">
    <location>
        <begin position="6"/>
        <end position="29"/>
    </location>
</feature>
<protein>
    <submittedName>
        <fullName evidence="2">Uncharacterized protein</fullName>
    </submittedName>
</protein>
<dbReference type="RefSeq" id="WP_125151667.1">
    <property type="nucleotide sequence ID" value="NZ_UYIV01000001.1"/>
</dbReference>